<reference evidence="2 3" key="1">
    <citation type="submission" date="2019-03" db="EMBL/GenBank/DDBJ databases">
        <title>Genomics of glacier-inhabiting Cryobacterium strains.</title>
        <authorList>
            <person name="Liu Q."/>
            <person name="Xin Y.-H."/>
        </authorList>
    </citation>
    <scope>NUCLEOTIDE SEQUENCE [LARGE SCALE GENOMIC DNA]</scope>
    <source>
        <strain evidence="2 3">Hh4</strain>
    </source>
</reference>
<dbReference type="AlphaFoldDB" id="A0A4R9BFT2"/>
<gene>
    <name evidence="2" type="ORF">E3T48_00825</name>
</gene>
<proteinExistence type="predicted"/>
<sequence length="65" mass="6013">MRAITLATLASVSVIGIGAQLGAQLTASQQALATSVPAAGTSTASTATGSTAATPPEAPTASATA</sequence>
<evidence type="ECO:0000313" key="3">
    <source>
        <dbReference type="Proteomes" id="UP000298313"/>
    </source>
</evidence>
<protein>
    <submittedName>
        <fullName evidence="2">Uncharacterized protein</fullName>
    </submittedName>
</protein>
<dbReference type="RefSeq" id="WP_198417595.1">
    <property type="nucleotide sequence ID" value="NZ_SOHH01000013.1"/>
</dbReference>
<name>A0A4R9BFT2_9MICO</name>
<evidence type="ECO:0000313" key="2">
    <source>
        <dbReference type="EMBL" id="TFD83130.1"/>
    </source>
</evidence>
<feature type="region of interest" description="Disordered" evidence="1">
    <location>
        <begin position="36"/>
        <end position="65"/>
    </location>
</feature>
<comment type="caution">
    <text evidence="2">The sequence shown here is derived from an EMBL/GenBank/DDBJ whole genome shotgun (WGS) entry which is preliminary data.</text>
</comment>
<organism evidence="2 3">
    <name type="scientific">Cryobacterium fucosi</name>
    <dbReference type="NCBI Taxonomy" id="1259157"/>
    <lineage>
        <taxon>Bacteria</taxon>
        <taxon>Bacillati</taxon>
        <taxon>Actinomycetota</taxon>
        <taxon>Actinomycetes</taxon>
        <taxon>Micrococcales</taxon>
        <taxon>Microbacteriaceae</taxon>
        <taxon>Cryobacterium</taxon>
    </lineage>
</organism>
<evidence type="ECO:0000256" key="1">
    <source>
        <dbReference type="SAM" id="MobiDB-lite"/>
    </source>
</evidence>
<dbReference type="Proteomes" id="UP000298313">
    <property type="component" value="Unassembled WGS sequence"/>
</dbReference>
<keyword evidence="3" id="KW-1185">Reference proteome</keyword>
<dbReference type="EMBL" id="SOHH01000013">
    <property type="protein sequence ID" value="TFD83130.1"/>
    <property type="molecule type" value="Genomic_DNA"/>
</dbReference>
<accession>A0A4R9BFT2</accession>
<feature type="non-terminal residue" evidence="2">
    <location>
        <position position="65"/>
    </location>
</feature>